<keyword evidence="3" id="KW-1185">Reference proteome</keyword>
<evidence type="ECO:0000313" key="3">
    <source>
        <dbReference type="Proteomes" id="UP000654482"/>
    </source>
</evidence>
<dbReference type="AlphaFoldDB" id="A0A8J7DXP4"/>
<proteinExistence type="predicted"/>
<comment type="caution">
    <text evidence="2">The sequence shown here is derived from an EMBL/GenBank/DDBJ whole genome shotgun (WGS) entry which is preliminary data.</text>
</comment>
<dbReference type="Proteomes" id="UP000654482">
    <property type="component" value="Unassembled WGS sequence"/>
</dbReference>
<accession>A0A8J7DXP4</accession>
<dbReference type="Pfam" id="PF07862">
    <property type="entry name" value="Nif11"/>
    <property type="match status" value="1"/>
</dbReference>
<reference evidence="2" key="1">
    <citation type="submission" date="2020-10" db="EMBL/GenBank/DDBJ databases">
        <authorList>
            <person name="Castelo-Branco R."/>
            <person name="Eusebio N."/>
            <person name="Adriana R."/>
            <person name="Vieira A."/>
            <person name="Brugerolle De Fraissinette N."/>
            <person name="Rezende De Castro R."/>
            <person name="Schneider M.P."/>
            <person name="Vasconcelos V."/>
            <person name="Leao P.N."/>
        </authorList>
    </citation>
    <scope>NUCLEOTIDE SEQUENCE</scope>
    <source>
        <strain evidence="2">LEGE 07157</strain>
    </source>
</reference>
<dbReference type="InterPro" id="IPR012903">
    <property type="entry name" value="Nif11"/>
</dbReference>
<evidence type="ECO:0000259" key="1">
    <source>
        <dbReference type="Pfam" id="PF07862"/>
    </source>
</evidence>
<feature type="domain" description="Nif11" evidence="1">
    <location>
        <begin position="4"/>
        <end position="48"/>
    </location>
</feature>
<gene>
    <name evidence="2" type="ORF">IQ249_14370</name>
</gene>
<dbReference type="EMBL" id="JADEWZ010000020">
    <property type="protein sequence ID" value="MBE9117083.1"/>
    <property type="molecule type" value="Genomic_DNA"/>
</dbReference>
<organism evidence="2 3">
    <name type="scientific">Lusitaniella coriacea LEGE 07157</name>
    <dbReference type="NCBI Taxonomy" id="945747"/>
    <lineage>
        <taxon>Bacteria</taxon>
        <taxon>Bacillati</taxon>
        <taxon>Cyanobacteriota</taxon>
        <taxon>Cyanophyceae</taxon>
        <taxon>Spirulinales</taxon>
        <taxon>Lusitaniellaceae</taxon>
        <taxon>Lusitaniella</taxon>
    </lineage>
</organism>
<protein>
    <submittedName>
        <fullName evidence="2">Nif11-like leader peptide family natural product</fullName>
    </submittedName>
</protein>
<name>A0A8J7DXP4_9CYAN</name>
<evidence type="ECO:0000313" key="2">
    <source>
        <dbReference type="EMBL" id="MBE9117083.1"/>
    </source>
</evidence>
<sequence>MSQREQVIKFFQTACQERALQDRLKPPCPPTRQGFAAVAREWGYNFDGTAIDDYVRFYQFYEEFQDAIDRAQNGSEPLSRWMQKWQKHLKKFEEDPLRDREDTIKKFI</sequence>